<dbReference type="SUPFAM" id="SSF46785">
    <property type="entry name" value="Winged helix' DNA-binding domain"/>
    <property type="match status" value="1"/>
</dbReference>
<dbReference type="KEGG" id="lbc:LACBIDRAFT_399634"/>
<evidence type="ECO:0000256" key="3">
    <source>
        <dbReference type="ARBA" id="ARBA00022723"/>
    </source>
</evidence>
<dbReference type="InterPro" id="IPR037855">
    <property type="entry name" value="Vps36"/>
</dbReference>
<accession>B0D3G3</accession>
<dbReference type="Gene3D" id="1.10.10.10">
    <property type="entry name" value="Winged helix-like DNA-binding domain superfamily/Winged helix DNA-binding domain"/>
    <property type="match status" value="2"/>
</dbReference>
<dbReference type="GO" id="GO:0043130">
    <property type="term" value="F:ubiquitin binding"/>
    <property type="evidence" value="ECO:0007669"/>
    <property type="project" value="UniProtKB-UniRule"/>
</dbReference>
<dbReference type="GO" id="GO:0008270">
    <property type="term" value="F:zinc ion binding"/>
    <property type="evidence" value="ECO:0007669"/>
    <property type="project" value="UniProtKB-KW"/>
</dbReference>
<dbReference type="InParanoid" id="B0D3G3"/>
<evidence type="ECO:0000256" key="5">
    <source>
        <dbReference type="ARBA" id="ARBA00022833"/>
    </source>
</evidence>
<dbReference type="HOGENOM" id="CLU_015433_3_0_1"/>
<dbReference type="InterPro" id="IPR040608">
    <property type="entry name" value="Snf8/Vps36"/>
</dbReference>
<dbReference type="GO" id="GO:0032266">
    <property type="term" value="F:phosphatidylinositol-3-phosphate binding"/>
    <property type="evidence" value="ECO:0007669"/>
    <property type="project" value="UniProtKB-UniRule"/>
</dbReference>
<dbReference type="PANTHER" id="PTHR13128">
    <property type="entry name" value="VACUOLAR PROTEIN-SORTING-ASSOCIATED PROTEIN 36"/>
    <property type="match status" value="1"/>
</dbReference>
<dbReference type="Gene3D" id="6.10.140.260">
    <property type="match status" value="1"/>
</dbReference>
<dbReference type="InterPro" id="IPR021648">
    <property type="entry name" value="GLUE_dom"/>
</dbReference>
<gene>
    <name evidence="10" type="ORF">LACBIDRAFT_399634</name>
</gene>
<dbReference type="SUPFAM" id="SSF50729">
    <property type="entry name" value="PH domain-like"/>
    <property type="match status" value="2"/>
</dbReference>
<dbReference type="Gene3D" id="2.30.30.380">
    <property type="entry name" value="Zn-finger domain of Sec23/24"/>
    <property type="match status" value="1"/>
</dbReference>
<evidence type="ECO:0000256" key="7">
    <source>
        <dbReference type="RuleBase" id="RU367095"/>
    </source>
</evidence>
<dbReference type="FunCoup" id="B0D3G3">
    <property type="interactions" value="117"/>
</dbReference>
<dbReference type="AlphaFoldDB" id="B0D3G3"/>
<evidence type="ECO:0000313" key="10">
    <source>
        <dbReference type="EMBL" id="EDR11272.1"/>
    </source>
</evidence>
<dbReference type="SMART" id="SM00547">
    <property type="entry name" value="ZnF_RBZ"/>
    <property type="match status" value="2"/>
</dbReference>
<keyword evidence="7" id="KW-0963">Cytoplasm</keyword>
<dbReference type="InterPro" id="IPR036388">
    <property type="entry name" value="WH-like_DNA-bd_sf"/>
</dbReference>
<keyword evidence="7" id="KW-0967">Endosome</keyword>
<keyword evidence="11" id="KW-1185">Reference proteome</keyword>
<reference evidence="10 11" key="1">
    <citation type="journal article" date="2008" name="Nature">
        <title>The genome of Laccaria bicolor provides insights into mycorrhizal symbiosis.</title>
        <authorList>
            <person name="Martin F."/>
            <person name="Aerts A."/>
            <person name="Ahren D."/>
            <person name="Brun A."/>
            <person name="Danchin E.G.J."/>
            <person name="Duchaussoy F."/>
            <person name="Gibon J."/>
            <person name="Kohler A."/>
            <person name="Lindquist E."/>
            <person name="Pereda V."/>
            <person name="Salamov A."/>
            <person name="Shapiro H.J."/>
            <person name="Wuyts J."/>
            <person name="Blaudez D."/>
            <person name="Buee M."/>
            <person name="Brokstein P."/>
            <person name="Canbaeck B."/>
            <person name="Cohen D."/>
            <person name="Courty P.E."/>
            <person name="Coutinho P.M."/>
            <person name="Delaruelle C."/>
            <person name="Detter J.C."/>
            <person name="Deveau A."/>
            <person name="DiFazio S."/>
            <person name="Duplessis S."/>
            <person name="Fraissinet-Tachet L."/>
            <person name="Lucic E."/>
            <person name="Frey-Klett P."/>
            <person name="Fourrey C."/>
            <person name="Feussner I."/>
            <person name="Gay G."/>
            <person name="Grimwood J."/>
            <person name="Hoegger P.J."/>
            <person name="Jain P."/>
            <person name="Kilaru S."/>
            <person name="Labbe J."/>
            <person name="Lin Y.C."/>
            <person name="Legue V."/>
            <person name="Le Tacon F."/>
            <person name="Marmeisse R."/>
            <person name="Melayah D."/>
            <person name="Montanini B."/>
            <person name="Muratet M."/>
            <person name="Nehls U."/>
            <person name="Niculita-Hirzel H."/>
            <person name="Oudot-Le Secq M.P."/>
            <person name="Peter M."/>
            <person name="Quesneville H."/>
            <person name="Rajashekar B."/>
            <person name="Reich M."/>
            <person name="Rouhier N."/>
            <person name="Schmutz J."/>
            <person name="Yin T."/>
            <person name="Chalot M."/>
            <person name="Henrissat B."/>
            <person name="Kuees U."/>
            <person name="Lucas S."/>
            <person name="Van de Peer Y."/>
            <person name="Podila G.K."/>
            <person name="Polle A."/>
            <person name="Pukkila P.J."/>
            <person name="Richardson P.M."/>
            <person name="Rouze P."/>
            <person name="Sanders I.R."/>
            <person name="Stajich J.E."/>
            <person name="Tunlid A."/>
            <person name="Tuskan G."/>
            <person name="Grigoriev I.V."/>
        </authorList>
    </citation>
    <scope>NUCLEOTIDE SEQUENCE [LARGE SCALE GENOMIC DNA]</scope>
    <source>
        <strain evidence="11">S238N-H82 / ATCC MYA-4686</strain>
    </source>
</reference>
<dbReference type="OrthoDB" id="271448at2759"/>
<dbReference type="GO" id="GO:0031902">
    <property type="term" value="C:late endosome membrane"/>
    <property type="evidence" value="ECO:0007669"/>
    <property type="project" value="UniProtKB-UniRule"/>
</dbReference>
<dbReference type="Gene3D" id="2.30.29.30">
    <property type="entry name" value="Pleckstrin-homology domain (PH domain)/Phosphotyrosine-binding domain (PTB)"/>
    <property type="match status" value="1"/>
</dbReference>
<keyword evidence="2 7" id="KW-0813">Transport</keyword>
<dbReference type="GO" id="GO:0000814">
    <property type="term" value="C:ESCRT II complex"/>
    <property type="evidence" value="ECO:0007669"/>
    <property type="project" value="UniProtKB-UniRule"/>
</dbReference>
<comment type="subcellular location">
    <subcellularLocation>
        <location evidence="7">Cytoplasm</location>
    </subcellularLocation>
    <subcellularLocation>
        <location evidence="7">Endosome</location>
    </subcellularLocation>
</comment>
<keyword evidence="5" id="KW-0862">Zinc</keyword>
<sequence>MALRSYTVSVDGSIPIQALLYEDEELFSSQDGVGIYNGIQKSRDHQNGVVHATSHRIFYIDAQYSRAHSFALDLNFVVQTEYYAGLFKSSPKVTLHLSGRTVTSGISTPQSGFESWECEVCAFRNPPGLSPTAARVCGLCGVPRTVMPETTAPVSLAQQNLSTPLPSTVSPALSSSQDSVACSVCTFLNHPSLRSCEMCSTELPRVRRESLPPSRLPSPDLEDSDPSSPKSIKISFRKGGDKAFYSLLKRSLQSKAWEANGAASKSKIASNSIESDTALNGTTSGISGILKTVETSAQGRATHMQESLQDLEAFMIKAKDMVQLAAELNEKLTAASSSTSNASTLSHASPMSSSATLVASTEPEEATFIRSSLSQLGLQMTNTPVTLDMMKDERRWFEELAREFARVLQGSTPPKEGSGGMMRNRGMIALDEVWGGWNRARGVALIPPSTFLQVIPLLPSCTNPPIRLRTFPSGLNVLHTPPYTREAFAARLSRFLVMMGPKTTIQVALQENLTVSLVAEMIDIGESEGDVCRDDASAAISGGGSGTGGEVRWWPNLFLGYTWDGQI</sequence>
<keyword evidence="4" id="KW-0863">Zinc-finger</keyword>
<evidence type="ECO:0000256" key="1">
    <source>
        <dbReference type="ARBA" id="ARBA00009697"/>
    </source>
</evidence>
<dbReference type="EMBL" id="DS547096">
    <property type="protein sequence ID" value="EDR11272.1"/>
    <property type="molecule type" value="Genomic_DNA"/>
</dbReference>
<organism evidence="11">
    <name type="scientific">Laccaria bicolor (strain S238N-H82 / ATCC MYA-4686)</name>
    <name type="common">Bicoloured deceiver</name>
    <name type="synonym">Laccaria laccata var. bicolor</name>
    <dbReference type="NCBI Taxonomy" id="486041"/>
    <lineage>
        <taxon>Eukaryota</taxon>
        <taxon>Fungi</taxon>
        <taxon>Dikarya</taxon>
        <taxon>Basidiomycota</taxon>
        <taxon>Agaricomycotina</taxon>
        <taxon>Agaricomycetes</taxon>
        <taxon>Agaricomycetidae</taxon>
        <taxon>Agaricales</taxon>
        <taxon>Agaricineae</taxon>
        <taxon>Hydnangiaceae</taxon>
        <taxon>Laccaria</taxon>
    </lineage>
</organism>
<keyword evidence="6 7" id="KW-0653">Protein transport</keyword>
<dbReference type="STRING" id="486041.B0D3G3"/>
<dbReference type="GO" id="GO:0043328">
    <property type="term" value="P:protein transport to vacuole involved in ubiquitin-dependent protein catabolic process via the multivesicular body sorting pathway"/>
    <property type="evidence" value="ECO:0007669"/>
    <property type="project" value="UniProtKB-UniRule"/>
</dbReference>
<dbReference type="InterPro" id="IPR011993">
    <property type="entry name" value="PH-like_dom_sf"/>
</dbReference>
<comment type="function">
    <text evidence="7">Component of the ESCRT-II complex (endosomal sorting complex required for transport II), which is required for multivesicular body (MVB) formation and sorting of endosomal cargo proteins into MVBs.</text>
</comment>
<dbReference type="RefSeq" id="XP_001878573.1">
    <property type="nucleotide sequence ID" value="XM_001878538.1"/>
</dbReference>
<evidence type="ECO:0000256" key="6">
    <source>
        <dbReference type="ARBA" id="ARBA00022927"/>
    </source>
</evidence>
<evidence type="ECO:0000259" key="9">
    <source>
        <dbReference type="PROSITE" id="PS51495"/>
    </source>
</evidence>
<dbReference type="Proteomes" id="UP000001194">
    <property type="component" value="Unassembled WGS sequence"/>
</dbReference>
<dbReference type="InterPro" id="IPR001876">
    <property type="entry name" value="Znf_RanBP2"/>
</dbReference>
<feature type="region of interest" description="Disordered" evidence="8">
    <location>
        <begin position="207"/>
        <end position="233"/>
    </location>
</feature>
<comment type="similarity">
    <text evidence="1 7">Belongs to the VPS36 family.</text>
</comment>
<comment type="subunit">
    <text evidence="7">Component of the endosomal sorting complex required for transport II (ESCRT-II).</text>
</comment>
<dbReference type="InterPro" id="IPR036390">
    <property type="entry name" value="WH_DNA-bd_sf"/>
</dbReference>
<dbReference type="GeneID" id="6073791"/>
<dbReference type="PANTHER" id="PTHR13128:SF12">
    <property type="entry name" value="VACUOLAR PROTEIN-SORTING-ASSOCIATED PROTEIN 36"/>
    <property type="match status" value="1"/>
</dbReference>
<keyword evidence="3" id="KW-0479">Metal-binding</keyword>
<dbReference type="Pfam" id="PF11605">
    <property type="entry name" value="Vps36_ESCRT-II"/>
    <property type="match status" value="1"/>
</dbReference>
<evidence type="ECO:0000256" key="2">
    <source>
        <dbReference type="ARBA" id="ARBA00022448"/>
    </source>
</evidence>
<dbReference type="PROSITE" id="PS51495">
    <property type="entry name" value="GLUE"/>
    <property type="match status" value="1"/>
</dbReference>
<feature type="domain" description="GLUE N-terminal" evidence="9">
    <location>
        <begin position="10"/>
        <end position="264"/>
    </location>
</feature>
<evidence type="ECO:0000313" key="11">
    <source>
        <dbReference type="Proteomes" id="UP000001194"/>
    </source>
</evidence>
<proteinExistence type="inferred from homology"/>
<dbReference type="Pfam" id="PF04157">
    <property type="entry name" value="EAP30"/>
    <property type="match status" value="1"/>
</dbReference>
<evidence type="ECO:0000256" key="8">
    <source>
        <dbReference type="SAM" id="MobiDB-lite"/>
    </source>
</evidence>
<protein>
    <recommendedName>
        <fullName evidence="7">Vacuolar protein-sorting-associated protein 36</fullName>
    </recommendedName>
    <alternativeName>
        <fullName evidence="7">ESCRT-II complex subunit VPS36</fullName>
    </alternativeName>
</protein>
<name>B0D3G3_LACBS</name>
<evidence type="ECO:0000256" key="4">
    <source>
        <dbReference type="ARBA" id="ARBA00022771"/>
    </source>
</evidence>